<gene>
    <name evidence="1" type="ORF">GCM10012280_54040</name>
</gene>
<dbReference type="RefSeq" id="WP_373287099.1">
    <property type="nucleotide sequence ID" value="NZ_BMMS01000027.1"/>
</dbReference>
<organism evidence="1 2">
    <name type="scientific">Wenjunlia tyrosinilytica</name>
    <dbReference type="NCBI Taxonomy" id="1544741"/>
    <lineage>
        <taxon>Bacteria</taxon>
        <taxon>Bacillati</taxon>
        <taxon>Actinomycetota</taxon>
        <taxon>Actinomycetes</taxon>
        <taxon>Kitasatosporales</taxon>
        <taxon>Streptomycetaceae</taxon>
        <taxon>Wenjunlia</taxon>
    </lineage>
</organism>
<dbReference type="Gene3D" id="3.40.50.1820">
    <property type="entry name" value="alpha/beta hydrolase"/>
    <property type="match status" value="1"/>
</dbReference>
<comment type="caution">
    <text evidence="1">The sequence shown here is derived from an EMBL/GenBank/DDBJ whole genome shotgun (WGS) entry which is preliminary data.</text>
</comment>
<protein>
    <recommendedName>
        <fullName evidence="3">Alpha/beta hydrolase</fullName>
    </recommendedName>
</protein>
<evidence type="ECO:0008006" key="3">
    <source>
        <dbReference type="Google" id="ProtNLM"/>
    </source>
</evidence>
<name>A0A917ZWG1_9ACTN</name>
<evidence type="ECO:0000313" key="2">
    <source>
        <dbReference type="Proteomes" id="UP000641932"/>
    </source>
</evidence>
<dbReference type="Proteomes" id="UP000641932">
    <property type="component" value="Unassembled WGS sequence"/>
</dbReference>
<reference evidence="1" key="2">
    <citation type="submission" date="2020-09" db="EMBL/GenBank/DDBJ databases">
        <authorList>
            <person name="Sun Q."/>
            <person name="Zhou Y."/>
        </authorList>
    </citation>
    <scope>NUCLEOTIDE SEQUENCE</scope>
    <source>
        <strain evidence="1">CGMCC 4.7201</strain>
    </source>
</reference>
<dbReference type="AlphaFoldDB" id="A0A917ZWG1"/>
<dbReference type="InterPro" id="IPR029058">
    <property type="entry name" value="AB_hydrolase_fold"/>
</dbReference>
<dbReference type="SUPFAM" id="SSF53474">
    <property type="entry name" value="alpha/beta-Hydrolases"/>
    <property type="match status" value="1"/>
</dbReference>
<dbReference type="EMBL" id="BMMS01000027">
    <property type="protein sequence ID" value="GGO95867.1"/>
    <property type="molecule type" value="Genomic_DNA"/>
</dbReference>
<evidence type="ECO:0000313" key="1">
    <source>
        <dbReference type="EMBL" id="GGO95867.1"/>
    </source>
</evidence>
<proteinExistence type="predicted"/>
<reference evidence="1" key="1">
    <citation type="journal article" date="2014" name="Int. J. Syst. Evol. Microbiol.">
        <title>Complete genome sequence of Corynebacterium casei LMG S-19264T (=DSM 44701T), isolated from a smear-ripened cheese.</title>
        <authorList>
            <consortium name="US DOE Joint Genome Institute (JGI-PGF)"/>
            <person name="Walter F."/>
            <person name="Albersmeier A."/>
            <person name="Kalinowski J."/>
            <person name="Ruckert C."/>
        </authorList>
    </citation>
    <scope>NUCLEOTIDE SEQUENCE</scope>
    <source>
        <strain evidence="1">CGMCC 4.7201</strain>
    </source>
</reference>
<accession>A0A917ZWG1</accession>
<sequence length="90" mass="9382">MPAFCAPDGTRLAHRVQGEGDPVVCLPGGPAGSLDLGNLGGLSTHRRLIFLDPRGTGGSAIPDATSSYRRDRLVDDADRFAATTAALLDY</sequence>
<keyword evidence="2" id="KW-1185">Reference proteome</keyword>